<comment type="caution">
    <text evidence="1">The sequence shown here is derived from an EMBL/GenBank/DDBJ whole genome shotgun (WGS) entry which is preliminary data.</text>
</comment>
<dbReference type="EMBL" id="LHQQ01000334">
    <property type="protein sequence ID" value="KOS37272.1"/>
    <property type="molecule type" value="Genomic_DNA"/>
</dbReference>
<dbReference type="Gene3D" id="1.10.510.10">
    <property type="entry name" value="Transferase(Phosphotransferase) domain 1"/>
    <property type="match status" value="1"/>
</dbReference>
<accession>A0A0N0RXH4</accession>
<dbReference type="Proteomes" id="UP000037696">
    <property type="component" value="Unassembled WGS sequence"/>
</dbReference>
<reference evidence="1 2" key="1">
    <citation type="submission" date="2015-08" db="EMBL/GenBank/DDBJ databases">
        <title>Genome sequencing of Penicillium nordicum.</title>
        <authorList>
            <person name="Nguyen H.D."/>
            <person name="Seifert K.A."/>
        </authorList>
    </citation>
    <scope>NUCLEOTIDE SEQUENCE [LARGE SCALE GENOMIC DNA]</scope>
    <source>
        <strain evidence="1 2">DAOMC 185683</strain>
    </source>
</reference>
<sequence length="118" mass="13312">MSSTAWLCSDLRDHGFRTLKVCVRRKSPAHEMAISDHLKASDDHSGKTLVRLVLDSLEVVGPHGKHTCLVYQPLGMSFTEFQNLCPDEKLPKDLIQRSLQLTLIFLTFVHNNNVVRTG</sequence>
<proteinExistence type="predicted"/>
<dbReference type="AlphaFoldDB" id="A0A0N0RXH4"/>
<dbReference type="STRING" id="229535.A0A0N0RXH4"/>
<protein>
    <recommendedName>
        <fullName evidence="3">Protein kinase domain-containing protein</fullName>
    </recommendedName>
</protein>
<organism evidence="1 2">
    <name type="scientific">Penicillium nordicum</name>
    <dbReference type="NCBI Taxonomy" id="229535"/>
    <lineage>
        <taxon>Eukaryota</taxon>
        <taxon>Fungi</taxon>
        <taxon>Dikarya</taxon>
        <taxon>Ascomycota</taxon>
        <taxon>Pezizomycotina</taxon>
        <taxon>Eurotiomycetes</taxon>
        <taxon>Eurotiomycetidae</taxon>
        <taxon>Eurotiales</taxon>
        <taxon>Aspergillaceae</taxon>
        <taxon>Penicillium</taxon>
    </lineage>
</organism>
<gene>
    <name evidence="1" type="ORF">ACN38_g11931</name>
</gene>
<keyword evidence="2" id="KW-1185">Reference proteome</keyword>
<evidence type="ECO:0000313" key="2">
    <source>
        <dbReference type="Proteomes" id="UP000037696"/>
    </source>
</evidence>
<dbReference type="OrthoDB" id="5979581at2759"/>
<name>A0A0N0RXH4_9EURO</name>
<dbReference type="Gene3D" id="3.30.200.20">
    <property type="entry name" value="Phosphorylase Kinase, domain 1"/>
    <property type="match status" value="1"/>
</dbReference>
<evidence type="ECO:0000313" key="1">
    <source>
        <dbReference type="EMBL" id="KOS37272.1"/>
    </source>
</evidence>
<evidence type="ECO:0008006" key="3">
    <source>
        <dbReference type="Google" id="ProtNLM"/>
    </source>
</evidence>